<comment type="similarity">
    <text evidence="1">Belongs to the glycosyl hydrolase 29 family.</text>
</comment>
<evidence type="ECO:0000256" key="6">
    <source>
        <dbReference type="SAM" id="MobiDB-lite"/>
    </source>
</evidence>
<feature type="chain" id="PRO_5002711598" description="alpha-L-fucosidase" evidence="7">
    <location>
        <begin position="24"/>
        <end position="504"/>
    </location>
</feature>
<dbReference type="OrthoDB" id="6039950at2759"/>
<gene>
    <name evidence="9" type="ORF">NEMVEDRAFT_v1g203311</name>
</gene>
<feature type="domain" description="Glycoside hydrolase family 29 N-terminal" evidence="8">
    <location>
        <begin position="36"/>
        <end position="339"/>
    </location>
</feature>
<dbReference type="GO" id="GO:0006004">
    <property type="term" value="P:fucose metabolic process"/>
    <property type="evidence" value="ECO:0000318"/>
    <property type="project" value="GO_Central"/>
</dbReference>
<dbReference type="SMART" id="SM00812">
    <property type="entry name" value="Alpha_L_fucos"/>
    <property type="match status" value="1"/>
</dbReference>
<dbReference type="InterPro" id="IPR057739">
    <property type="entry name" value="Glyco_hydro_29_N"/>
</dbReference>
<evidence type="ECO:0000256" key="3">
    <source>
        <dbReference type="ARBA" id="ARBA00022729"/>
    </source>
</evidence>
<evidence type="ECO:0000256" key="1">
    <source>
        <dbReference type="ARBA" id="ARBA00007951"/>
    </source>
</evidence>
<dbReference type="eggNOG" id="KOG3340">
    <property type="taxonomic scope" value="Eukaryota"/>
</dbReference>
<dbReference type="PhylomeDB" id="A7RWS4"/>
<evidence type="ECO:0000259" key="8">
    <source>
        <dbReference type="Pfam" id="PF01120"/>
    </source>
</evidence>
<keyword evidence="10" id="KW-1185">Reference proteome</keyword>
<sequence length="504" mass="56162">MSSLPWSVPVLCVSVICVLSSSAFDLAKPSAGQAKWLDHEVGAVIHFNMQTFNKSMSQGDVAPPDTFNPSELSVDQWVGAAVSFGAKWVTLTLSHFSGFLLWPSESYKYTVRNTKWRGGNGDLAWDLIQSCKKHNIEHGFYLSVHNNWFMDVNNYRVRNDSEKSAFFNASLAQFQEIFGPESKYKDPFYLWMDAGIVKGVSPDVGSLFDKLAPNTVCDECPTFARYNGLRWVGNEQAVAPLPNWYAVKEGKCGTNTHGAEKDMGTPTGKQFCPSSCDTVVREHYWFWWNNTENTVKTPQRLLQQYLTSVGRGCTLILDMNPDPRGLIPDPDLKAYQGFGEGVKLLYKHPVFIEKGPKLSILVAKTWEISIKAANGSVVLMEDIVAYGQRVEEYRLYFITADGPIGELGSTIGHKRIHPFPAEVAGKEVHGIELVLTKLVIGGSLQLRQVAVYDWSEAVKRGYLDSRDNHVDSNGKHVNSSGKNVDTGDKHMDNNDSHVESDANH</sequence>
<dbReference type="Pfam" id="PF01120">
    <property type="entry name" value="Alpha_L_fucos"/>
    <property type="match status" value="1"/>
</dbReference>
<keyword evidence="4" id="KW-0378">Hydrolase</keyword>
<evidence type="ECO:0000256" key="4">
    <source>
        <dbReference type="ARBA" id="ARBA00022801"/>
    </source>
</evidence>
<dbReference type="EC" id="3.2.1.51" evidence="2"/>
<feature type="non-terminal residue" evidence="9">
    <location>
        <position position="504"/>
    </location>
</feature>
<dbReference type="Gene3D" id="3.20.20.80">
    <property type="entry name" value="Glycosidases"/>
    <property type="match status" value="1"/>
</dbReference>
<organism evidence="9 10">
    <name type="scientific">Nematostella vectensis</name>
    <name type="common">Starlet sea anemone</name>
    <dbReference type="NCBI Taxonomy" id="45351"/>
    <lineage>
        <taxon>Eukaryota</taxon>
        <taxon>Metazoa</taxon>
        <taxon>Cnidaria</taxon>
        <taxon>Anthozoa</taxon>
        <taxon>Hexacorallia</taxon>
        <taxon>Actiniaria</taxon>
        <taxon>Edwardsiidae</taxon>
        <taxon>Nematostella</taxon>
    </lineage>
</organism>
<dbReference type="STRING" id="45351.A7RWS4"/>
<dbReference type="KEGG" id="nve:5515985"/>
<dbReference type="InterPro" id="IPR000933">
    <property type="entry name" value="Glyco_hydro_29"/>
</dbReference>
<feature type="region of interest" description="Disordered" evidence="6">
    <location>
        <begin position="466"/>
        <end position="504"/>
    </location>
</feature>
<feature type="signal peptide" evidence="7">
    <location>
        <begin position="1"/>
        <end position="23"/>
    </location>
</feature>
<dbReference type="GO" id="GO:0016139">
    <property type="term" value="P:glycoside catabolic process"/>
    <property type="evidence" value="ECO:0000318"/>
    <property type="project" value="GO_Central"/>
</dbReference>
<evidence type="ECO:0000256" key="2">
    <source>
        <dbReference type="ARBA" id="ARBA00012662"/>
    </source>
</evidence>
<dbReference type="PANTHER" id="PTHR10030:SF37">
    <property type="entry name" value="ALPHA-L-FUCOSIDASE-RELATED"/>
    <property type="match status" value="1"/>
</dbReference>
<accession>A7RWS4</accession>
<dbReference type="SUPFAM" id="SSF51445">
    <property type="entry name" value="(Trans)glycosidases"/>
    <property type="match status" value="1"/>
</dbReference>
<dbReference type="PANTHER" id="PTHR10030">
    <property type="entry name" value="ALPHA-L-FUCOSIDASE"/>
    <property type="match status" value="1"/>
</dbReference>
<evidence type="ECO:0000256" key="7">
    <source>
        <dbReference type="SAM" id="SignalP"/>
    </source>
</evidence>
<evidence type="ECO:0000256" key="5">
    <source>
        <dbReference type="ARBA" id="ARBA00023295"/>
    </source>
</evidence>
<dbReference type="OMA" id="HFNMNTF"/>
<dbReference type="Proteomes" id="UP000001593">
    <property type="component" value="Unassembled WGS sequence"/>
</dbReference>
<feature type="compositionally biased region" description="Basic and acidic residues" evidence="6">
    <location>
        <begin position="485"/>
        <end position="504"/>
    </location>
</feature>
<evidence type="ECO:0000313" key="10">
    <source>
        <dbReference type="Proteomes" id="UP000001593"/>
    </source>
</evidence>
<evidence type="ECO:0000313" key="9">
    <source>
        <dbReference type="EMBL" id="EDO44021.1"/>
    </source>
</evidence>
<dbReference type="InParanoid" id="A7RWS4"/>
<dbReference type="AlphaFoldDB" id="A7RWS4"/>
<dbReference type="InterPro" id="IPR017853">
    <property type="entry name" value="GH"/>
</dbReference>
<dbReference type="GO" id="GO:0005764">
    <property type="term" value="C:lysosome"/>
    <property type="evidence" value="ECO:0000318"/>
    <property type="project" value="GO_Central"/>
</dbReference>
<keyword evidence="5" id="KW-0326">Glycosidase</keyword>
<keyword evidence="3 7" id="KW-0732">Signal</keyword>
<reference evidence="9 10" key="1">
    <citation type="journal article" date="2007" name="Science">
        <title>Sea anemone genome reveals ancestral eumetazoan gene repertoire and genomic organization.</title>
        <authorList>
            <person name="Putnam N.H."/>
            <person name="Srivastava M."/>
            <person name="Hellsten U."/>
            <person name="Dirks B."/>
            <person name="Chapman J."/>
            <person name="Salamov A."/>
            <person name="Terry A."/>
            <person name="Shapiro H."/>
            <person name="Lindquist E."/>
            <person name="Kapitonov V.V."/>
            <person name="Jurka J."/>
            <person name="Genikhovich G."/>
            <person name="Grigoriev I.V."/>
            <person name="Lucas S.M."/>
            <person name="Steele R.E."/>
            <person name="Finnerty J.R."/>
            <person name="Technau U."/>
            <person name="Martindale M.Q."/>
            <person name="Rokhsar D.S."/>
        </authorList>
    </citation>
    <scope>NUCLEOTIDE SEQUENCE [LARGE SCALE GENOMIC DNA]</scope>
    <source>
        <strain evidence="10">CH2 X CH6</strain>
    </source>
</reference>
<protein>
    <recommendedName>
        <fullName evidence="2">alpha-L-fucosidase</fullName>
        <ecNumber evidence="2">3.2.1.51</ecNumber>
    </recommendedName>
</protein>
<dbReference type="HOGENOM" id="CLU_002934_7_2_1"/>
<dbReference type="EMBL" id="DS469548">
    <property type="protein sequence ID" value="EDO44021.1"/>
    <property type="molecule type" value="Genomic_DNA"/>
</dbReference>
<dbReference type="GO" id="GO:0004560">
    <property type="term" value="F:alpha-L-fucosidase activity"/>
    <property type="evidence" value="ECO:0000318"/>
    <property type="project" value="GO_Central"/>
</dbReference>
<name>A7RWS4_NEMVE</name>
<proteinExistence type="inferred from homology"/>